<dbReference type="Pfam" id="PF12697">
    <property type="entry name" value="Abhydrolase_6"/>
    <property type="match status" value="1"/>
</dbReference>
<dbReference type="KEGG" id="roz:CBI38_09140"/>
<gene>
    <name evidence="2" type="ORF">CBI38_09140</name>
</gene>
<dbReference type="InterPro" id="IPR050266">
    <property type="entry name" value="AB_hydrolase_sf"/>
</dbReference>
<evidence type="ECO:0000313" key="3">
    <source>
        <dbReference type="Proteomes" id="UP000245711"/>
    </source>
</evidence>
<dbReference type="OrthoDB" id="5431692at2"/>
<name>A0A2S2BT35_9NOCA</name>
<dbReference type="GO" id="GO:0016787">
    <property type="term" value="F:hydrolase activity"/>
    <property type="evidence" value="ECO:0007669"/>
    <property type="project" value="UniProtKB-KW"/>
</dbReference>
<dbReference type="PANTHER" id="PTHR43798:SF33">
    <property type="entry name" value="HYDROLASE, PUTATIVE (AFU_ORTHOLOGUE AFUA_2G14860)-RELATED"/>
    <property type="match status" value="1"/>
</dbReference>
<dbReference type="EMBL" id="CP021354">
    <property type="protein sequence ID" value="AWK71734.1"/>
    <property type="molecule type" value="Genomic_DNA"/>
</dbReference>
<evidence type="ECO:0000259" key="1">
    <source>
        <dbReference type="Pfam" id="PF12697"/>
    </source>
</evidence>
<dbReference type="InterPro" id="IPR000073">
    <property type="entry name" value="AB_hydrolase_1"/>
</dbReference>
<dbReference type="Gene3D" id="3.40.50.1820">
    <property type="entry name" value="alpha/beta hydrolase"/>
    <property type="match status" value="1"/>
</dbReference>
<dbReference type="SUPFAM" id="SSF53474">
    <property type="entry name" value="alpha/beta-Hydrolases"/>
    <property type="match status" value="1"/>
</dbReference>
<keyword evidence="2" id="KW-0378">Hydrolase</keyword>
<dbReference type="InterPro" id="IPR029058">
    <property type="entry name" value="AB_hydrolase_fold"/>
</dbReference>
<dbReference type="GO" id="GO:0016020">
    <property type="term" value="C:membrane"/>
    <property type="evidence" value="ECO:0007669"/>
    <property type="project" value="TreeGrafter"/>
</dbReference>
<dbReference type="RefSeq" id="WP_109328274.1">
    <property type="nucleotide sequence ID" value="NZ_CP021354.1"/>
</dbReference>
<evidence type="ECO:0000313" key="2">
    <source>
        <dbReference type="EMBL" id="AWK71734.1"/>
    </source>
</evidence>
<accession>A0A2S2BT35</accession>
<proteinExistence type="predicted"/>
<reference evidence="2 3" key="1">
    <citation type="submission" date="2017-05" db="EMBL/GenBank/DDBJ databases">
        <title>Isolation of Rhodococcus sp. S2-17 biodegrading of BP-3.</title>
        <authorList>
            <person name="Lee Y."/>
            <person name="Kim K.H."/>
            <person name="Chun B.H."/>
            <person name="Jung H.S."/>
            <person name="Jeon C.O."/>
        </authorList>
    </citation>
    <scope>NUCLEOTIDE SEQUENCE [LARGE SCALE GENOMIC DNA]</scope>
    <source>
        <strain evidence="2 3">S2-17</strain>
    </source>
</reference>
<protein>
    <submittedName>
        <fullName evidence="2">Alpha/beta hydrolase</fullName>
    </submittedName>
</protein>
<dbReference type="PRINTS" id="PR00111">
    <property type="entry name" value="ABHYDROLASE"/>
</dbReference>
<dbReference type="AlphaFoldDB" id="A0A2S2BT35"/>
<dbReference type="PANTHER" id="PTHR43798">
    <property type="entry name" value="MONOACYLGLYCEROL LIPASE"/>
    <property type="match status" value="1"/>
</dbReference>
<feature type="domain" description="AB hydrolase-1" evidence="1">
    <location>
        <begin position="32"/>
        <end position="265"/>
    </location>
</feature>
<dbReference type="Proteomes" id="UP000245711">
    <property type="component" value="Chromosome"/>
</dbReference>
<organism evidence="2 3">
    <name type="scientific">Rhodococcus oxybenzonivorans</name>
    <dbReference type="NCBI Taxonomy" id="1990687"/>
    <lineage>
        <taxon>Bacteria</taxon>
        <taxon>Bacillati</taxon>
        <taxon>Actinomycetota</taxon>
        <taxon>Actinomycetes</taxon>
        <taxon>Mycobacteriales</taxon>
        <taxon>Nocardiaceae</taxon>
        <taxon>Rhodococcus</taxon>
    </lineage>
</organism>
<sequence>MSLTQNSEPEILEPLAGPKAPTLTVVAQGPPIVFLHGWGLTPRVYGRSLSTLVRQGHRVVTPTLPGFGGTPDHPPHARSFAGYAAWLGRFLDSAGIDEPVTLVGHSFGGGVAIQTAHDLPERVARVVLVNSVGGGAWSAGGQAIRHIGERPLWDWGASALGEALSIRSIAHTAASLVNGFIPNTVRDPGAVWRTAHLARRADLRTELRTIANRGLPVTLLWGLGDRTIPVASLESLKTALRNPPVLTVAGGHGWLIHDPTAFADAIGRALDAI</sequence>
<keyword evidence="3" id="KW-1185">Reference proteome</keyword>